<keyword evidence="3" id="KW-1185">Reference proteome</keyword>
<dbReference type="PANTHER" id="PTHR37292:SF2">
    <property type="entry name" value="DUF262 DOMAIN-CONTAINING PROTEIN"/>
    <property type="match status" value="1"/>
</dbReference>
<reference evidence="2" key="1">
    <citation type="submission" date="2023-08" db="EMBL/GenBank/DDBJ databases">
        <title>Complete genome sequence of Mycoplasma seminis 2200.</title>
        <authorList>
            <person name="Spergser J."/>
        </authorList>
    </citation>
    <scope>NUCLEOTIDE SEQUENCE [LARGE SCALE GENOMIC DNA]</scope>
    <source>
        <strain evidence="2">2200</strain>
    </source>
</reference>
<dbReference type="Proteomes" id="UP001237011">
    <property type="component" value="Chromosome"/>
</dbReference>
<accession>A0ABY9HB35</accession>
<protein>
    <submittedName>
        <fullName evidence="2">DUF262 domain-containing protein</fullName>
    </submittedName>
</protein>
<dbReference type="InterPro" id="IPR004919">
    <property type="entry name" value="GmrSD_N"/>
</dbReference>
<dbReference type="RefSeq" id="WP_305938085.1">
    <property type="nucleotide sequence ID" value="NZ_CP132191.1"/>
</dbReference>
<dbReference type="PANTHER" id="PTHR37292">
    <property type="entry name" value="VNG6097C"/>
    <property type="match status" value="1"/>
</dbReference>
<gene>
    <name evidence="2" type="ORF">Q8852_00645</name>
</gene>
<proteinExistence type="predicted"/>
<evidence type="ECO:0000259" key="1">
    <source>
        <dbReference type="Pfam" id="PF03235"/>
    </source>
</evidence>
<name>A0ABY9HB35_9MOLU</name>
<dbReference type="EMBL" id="CP132191">
    <property type="protein sequence ID" value="WLP85656.1"/>
    <property type="molecule type" value="Genomic_DNA"/>
</dbReference>
<evidence type="ECO:0000313" key="3">
    <source>
        <dbReference type="Proteomes" id="UP001237011"/>
    </source>
</evidence>
<dbReference type="Pfam" id="PF03235">
    <property type="entry name" value="GmrSD_N"/>
    <property type="match status" value="1"/>
</dbReference>
<feature type="domain" description="GmrSD restriction endonucleases N-terminal" evidence="1">
    <location>
        <begin position="18"/>
        <end position="267"/>
    </location>
</feature>
<evidence type="ECO:0000313" key="2">
    <source>
        <dbReference type="EMBL" id="WLP85656.1"/>
    </source>
</evidence>
<organism evidence="2 3">
    <name type="scientific">Mycoplasma seminis</name>
    <dbReference type="NCBI Taxonomy" id="512749"/>
    <lineage>
        <taxon>Bacteria</taxon>
        <taxon>Bacillati</taxon>
        <taxon>Mycoplasmatota</taxon>
        <taxon>Mollicutes</taxon>
        <taxon>Mycoplasmataceae</taxon>
        <taxon>Mycoplasma</taxon>
    </lineage>
</organism>
<sequence length="618" mass="72988">MKNKSQKIMQVNETKSIQDWISSINHKETLIPHIQRRFVWSKNDIAIFIDSLYNEFPCPPVLSWNIDINTYKGKLTVENANACDLYEINPNFYESKPEQINSKHIILNEDLNKKREIIFDGQQRLTSLYIAFKGFWVKESKNSKEGDENENRSYLYMSLKDENESNNPLFMFKSGKNIKPEEYFRVESLDSEISSKDWIEKYVEDHNIDNTGKNRLERLQKLYTTKGIINKMIIPEDKKFDNVVDIFVRLNNGGTPLDSWELIYSKLVSEWKGGKEIIDGAVQKFNNKAGTKNKYDRGFIIRTAVYLVASGNGVIRADKIIENKKETKETIENIQKHWDRISISLKVMSKLLNNFYRNIKIPSDYALLPIMYYIFKDEKHGHDWYNNDEFKNEVQKFLFVAFLKRAFSNGGYTVLAQMRSEIDNWFSNKNSSTKFEAKRFNTDTISFHAGDKFKLTAENIENILNNTRKSNNISIIILSNLEAYKNVKDTGTLVENQDHIFPTRVFNKTKFTEQLQKEGLSKEEIDKYNKEYCDSWKRLKDTIPNLQLLSDSDNKEKNDLMPAEWLANNPNNKIDYAYFIDEDGNKKEWDKWDLKDFEEFYKNRKENIIEELNERFNW</sequence>